<accession>A0A9P5MR91</accession>
<evidence type="ECO:0000256" key="1">
    <source>
        <dbReference type="ARBA" id="ARBA00023002"/>
    </source>
</evidence>
<comment type="caution">
    <text evidence="2">The sequence shown here is derived from an EMBL/GenBank/DDBJ whole genome shotgun (WGS) entry which is preliminary data.</text>
</comment>
<dbReference type="OrthoDB" id="74360at2759"/>
<evidence type="ECO:0000313" key="3">
    <source>
        <dbReference type="Proteomes" id="UP000759537"/>
    </source>
</evidence>
<evidence type="ECO:0000313" key="2">
    <source>
        <dbReference type="EMBL" id="KAF8472282.1"/>
    </source>
</evidence>
<dbReference type="Proteomes" id="UP000759537">
    <property type="component" value="Unassembled WGS sequence"/>
</dbReference>
<sequence length="612" mass="68173">MASTTDIKSASLPTLERLGVSVPPDVDAAGVAQTWFETFANYVQTANVDGILSQLVDDAFWRDILALTWDFRTFFSHNHIRRFLVDRLATTKLSNLQLDTKSATLGRPYPDIAWVQAFFTFSTAVGTGTGILRLIPTTPNGGDWKAHTIFTGLEDLHGFPELTGPLREQESKFGTWPEQRRRERECEGPDQQPVVIIAGGGQSGLELAARLKYLGIKTLVVEREARIGDMWRKRYEALCLHDTVWYDHMPYIPFPPTWPVHAPAPKVADWLESYAHALELDVWTSSTVTRATQDPVTKKWTVEIERANAEPRSFVVNHLVFALGFAGGTYKTPEIPGAEKFKGSILHSFHYRKAKDYEGKKVVVVGACTSGHDIAKDLHDNGVDVTMFQRSSTYVMSVKHGIPGVFGSIYYEGGPSPDVADRINASFPIYLQKPLHQRIVVDIADKDRETLDGLRKVGFRVNTGIEGTGFLLLVWSKASGYYFDVGASQLIIDGKIKLKNDAQISNFTKKGLEFADGSTLDADVVVFATGLGEARDPMRKIIGPEAGAHLKEIWGLDSEGEIKGAWRDIGLPRLWCMIGNFALCRFHSKHVALQIKAIEEGLFDEKRYSLEE</sequence>
<name>A0A9P5MR91_9AGAM</name>
<dbReference type="GO" id="GO:0050660">
    <property type="term" value="F:flavin adenine dinucleotide binding"/>
    <property type="evidence" value="ECO:0007669"/>
    <property type="project" value="TreeGrafter"/>
</dbReference>
<reference evidence="2" key="2">
    <citation type="journal article" date="2020" name="Nat. Commun.">
        <title>Large-scale genome sequencing of mycorrhizal fungi provides insights into the early evolution of symbiotic traits.</title>
        <authorList>
            <person name="Miyauchi S."/>
            <person name="Kiss E."/>
            <person name="Kuo A."/>
            <person name="Drula E."/>
            <person name="Kohler A."/>
            <person name="Sanchez-Garcia M."/>
            <person name="Morin E."/>
            <person name="Andreopoulos B."/>
            <person name="Barry K.W."/>
            <person name="Bonito G."/>
            <person name="Buee M."/>
            <person name="Carver A."/>
            <person name="Chen C."/>
            <person name="Cichocki N."/>
            <person name="Clum A."/>
            <person name="Culley D."/>
            <person name="Crous P.W."/>
            <person name="Fauchery L."/>
            <person name="Girlanda M."/>
            <person name="Hayes R.D."/>
            <person name="Keri Z."/>
            <person name="LaButti K."/>
            <person name="Lipzen A."/>
            <person name="Lombard V."/>
            <person name="Magnuson J."/>
            <person name="Maillard F."/>
            <person name="Murat C."/>
            <person name="Nolan M."/>
            <person name="Ohm R.A."/>
            <person name="Pangilinan J."/>
            <person name="Pereira M.F."/>
            <person name="Perotto S."/>
            <person name="Peter M."/>
            <person name="Pfister S."/>
            <person name="Riley R."/>
            <person name="Sitrit Y."/>
            <person name="Stielow J.B."/>
            <person name="Szollosi G."/>
            <person name="Zifcakova L."/>
            <person name="Stursova M."/>
            <person name="Spatafora J.W."/>
            <person name="Tedersoo L."/>
            <person name="Vaario L.M."/>
            <person name="Yamada A."/>
            <person name="Yan M."/>
            <person name="Wang P."/>
            <person name="Xu J."/>
            <person name="Bruns T."/>
            <person name="Baldrian P."/>
            <person name="Vilgalys R."/>
            <person name="Dunand C."/>
            <person name="Henrissat B."/>
            <person name="Grigoriev I.V."/>
            <person name="Hibbett D."/>
            <person name="Nagy L.G."/>
            <person name="Martin F.M."/>
        </authorList>
    </citation>
    <scope>NUCLEOTIDE SEQUENCE</scope>
    <source>
        <strain evidence="2">Prilba</strain>
    </source>
</reference>
<protein>
    <submittedName>
        <fullName evidence="2">FAD/NAD-P-binding domain-containing protein</fullName>
    </submittedName>
</protein>
<dbReference type="SUPFAM" id="SSF51905">
    <property type="entry name" value="FAD/NAD(P)-binding domain"/>
    <property type="match status" value="1"/>
</dbReference>
<proteinExistence type="predicted"/>
<dbReference type="AlphaFoldDB" id="A0A9P5MR91"/>
<dbReference type="Gene3D" id="3.50.50.60">
    <property type="entry name" value="FAD/NAD(P)-binding domain"/>
    <property type="match status" value="1"/>
</dbReference>
<organism evidence="2 3">
    <name type="scientific">Russula ochroleuca</name>
    <dbReference type="NCBI Taxonomy" id="152965"/>
    <lineage>
        <taxon>Eukaryota</taxon>
        <taxon>Fungi</taxon>
        <taxon>Dikarya</taxon>
        <taxon>Basidiomycota</taxon>
        <taxon>Agaricomycotina</taxon>
        <taxon>Agaricomycetes</taxon>
        <taxon>Russulales</taxon>
        <taxon>Russulaceae</taxon>
        <taxon>Russula</taxon>
    </lineage>
</organism>
<dbReference type="InterPro" id="IPR036188">
    <property type="entry name" value="FAD/NAD-bd_sf"/>
</dbReference>
<reference evidence="2" key="1">
    <citation type="submission" date="2019-10" db="EMBL/GenBank/DDBJ databases">
        <authorList>
            <consortium name="DOE Joint Genome Institute"/>
            <person name="Kuo A."/>
            <person name="Miyauchi S."/>
            <person name="Kiss E."/>
            <person name="Drula E."/>
            <person name="Kohler A."/>
            <person name="Sanchez-Garcia M."/>
            <person name="Andreopoulos B."/>
            <person name="Barry K.W."/>
            <person name="Bonito G."/>
            <person name="Buee M."/>
            <person name="Carver A."/>
            <person name="Chen C."/>
            <person name="Cichocki N."/>
            <person name="Clum A."/>
            <person name="Culley D."/>
            <person name="Crous P.W."/>
            <person name="Fauchery L."/>
            <person name="Girlanda M."/>
            <person name="Hayes R."/>
            <person name="Keri Z."/>
            <person name="LaButti K."/>
            <person name="Lipzen A."/>
            <person name="Lombard V."/>
            <person name="Magnuson J."/>
            <person name="Maillard F."/>
            <person name="Morin E."/>
            <person name="Murat C."/>
            <person name="Nolan M."/>
            <person name="Ohm R."/>
            <person name="Pangilinan J."/>
            <person name="Pereira M."/>
            <person name="Perotto S."/>
            <person name="Peter M."/>
            <person name="Riley R."/>
            <person name="Sitrit Y."/>
            <person name="Stielow B."/>
            <person name="Szollosi G."/>
            <person name="Zifcakova L."/>
            <person name="Stursova M."/>
            <person name="Spatafora J.W."/>
            <person name="Tedersoo L."/>
            <person name="Vaario L.-M."/>
            <person name="Yamada A."/>
            <person name="Yan M."/>
            <person name="Wang P."/>
            <person name="Xu J."/>
            <person name="Bruns T."/>
            <person name="Baldrian P."/>
            <person name="Vilgalys R."/>
            <person name="Henrissat B."/>
            <person name="Grigoriev I.V."/>
            <person name="Hibbett D."/>
            <person name="Nagy L.G."/>
            <person name="Martin F.M."/>
        </authorList>
    </citation>
    <scope>NUCLEOTIDE SEQUENCE</scope>
    <source>
        <strain evidence="2">Prilba</strain>
    </source>
</reference>
<dbReference type="GO" id="GO:0004497">
    <property type="term" value="F:monooxygenase activity"/>
    <property type="evidence" value="ECO:0007669"/>
    <property type="project" value="TreeGrafter"/>
</dbReference>
<dbReference type="InterPro" id="IPR050982">
    <property type="entry name" value="Auxin_biosynth/cation_transpt"/>
</dbReference>
<dbReference type="Pfam" id="PF13738">
    <property type="entry name" value="Pyr_redox_3"/>
    <property type="match status" value="1"/>
</dbReference>
<dbReference type="EMBL" id="WHVB01000021">
    <property type="protein sequence ID" value="KAF8472282.1"/>
    <property type="molecule type" value="Genomic_DNA"/>
</dbReference>
<keyword evidence="1" id="KW-0560">Oxidoreductase</keyword>
<keyword evidence="3" id="KW-1185">Reference proteome</keyword>
<dbReference type="PANTHER" id="PTHR43539">
    <property type="entry name" value="FLAVIN-BINDING MONOOXYGENASE-LIKE PROTEIN (AFU_ORTHOLOGUE AFUA_4G09220)"/>
    <property type="match status" value="1"/>
</dbReference>
<dbReference type="PANTHER" id="PTHR43539:SF68">
    <property type="entry name" value="FLAVIN-BINDING MONOOXYGENASE-LIKE PROTEIN (AFU_ORTHOLOGUE AFUA_4G09220)"/>
    <property type="match status" value="1"/>
</dbReference>
<gene>
    <name evidence="2" type="ORF">DFH94DRAFT_810591</name>
</gene>